<accession>A0A106C1E4</accession>
<sequence>MTINSALSMANNQSGPISLSQAVAGNRPIIAAHEPIIVNPATVETEVQGIEARNMAIVDDSTLSAKQQARVEYDRETYSQRGAIAQYLSTQHSAKRDEIQQMVGIDLYA</sequence>
<protein>
    <submittedName>
        <fullName evidence="1">Uncharacterized protein</fullName>
    </submittedName>
</protein>
<dbReference type="Proteomes" id="UP000055702">
    <property type="component" value="Unassembled WGS sequence"/>
</dbReference>
<organism evidence="1">
    <name type="scientific">Shewanella frigidimarina</name>
    <dbReference type="NCBI Taxonomy" id="56812"/>
    <lineage>
        <taxon>Bacteria</taxon>
        <taxon>Pseudomonadati</taxon>
        <taxon>Pseudomonadota</taxon>
        <taxon>Gammaproteobacteria</taxon>
        <taxon>Alteromonadales</taxon>
        <taxon>Shewanellaceae</taxon>
        <taxon>Shewanella</taxon>
    </lineage>
</organism>
<evidence type="ECO:0000313" key="1">
    <source>
        <dbReference type="EMBL" id="KVX02466.1"/>
    </source>
</evidence>
<proteinExistence type="predicted"/>
<comment type="caution">
    <text evidence="1">The sequence shown here is derived from an EMBL/GenBank/DDBJ whole genome shotgun (WGS) entry which is preliminary data.</text>
</comment>
<name>A0A106C1E4_SHEFR</name>
<gene>
    <name evidence="1" type="ORF">AWJ07_14155</name>
</gene>
<dbReference type="RefSeq" id="WP_059745362.1">
    <property type="nucleotide sequence ID" value="NZ_LRDC01000013.1"/>
</dbReference>
<dbReference type="EMBL" id="LRDC01000013">
    <property type="protein sequence ID" value="KVX02466.1"/>
    <property type="molecule type" value="Genomic_DNA"/>
</dbReference>
<reference evidence="1 2" key="1">
    <citation type="submission" date="2016-01" db="EMBL/GenBank/DDBJ databases">
        <title>Draft genome of the antarctic isolate Shewanella frigidimarina Ag06-30.</title>
        <authorList>
            <person name="Parmeciano Di Noto G."/>
            <person name="Vazquez S."/>
            <person name="Mac Cormack W."/>
            <person name="Iriarte A."/>
            <person name="Quiroga C."/>
        </authorList>
    </citation>
    <scope>NUCLEOTIDE SEQUENCE [LARGE SCALE GENOMIC DNA]</scope>
    <source>
        <strain evidence="1 2">Ag06-30</strain>
    </source>
</reference>
<dbReference type="AlphaFoldDB" id="A0A106C1E4"/>
<evidence type="ECO:0000313" key="2">
    <source>
        <dbReference type="Proteomes" id="UP000055702"/>
    </source>
</evidence>